<proteinExistence type="predicted"/>
<dbReference type="Proteomes" id="UP001367771">
    <property type="component" value="Unassembled WGS sequence"/>
</dbReference>
<organism evidence="1 2">
    <name type="scientific">Sphingomonas kyungheensis</name>
    <dbReference type="NCBI Taxonomy" id="1069987"/>
    <lineage>
        <taxon>Bacteria</taxon>
        <taxon>Pseudomonadati</taxon>
        <taxon>Pseudomonadota</taxon>
        <taxon>Alphaproteobacteria</taxon>
        <taxon>Sphingomonadales</taxon>
        <taxon>Sphingomonadaceae</taxon>
        <taxon>Sphingomonas</taxon>
    </lineage>
</organism>
<accession>A0ABU8H8C1</accession>
<dbReference type="RefSeq" id="WP_336546272.1">
    <property type="nucleotide sequence ID" value="NZ_JBBBDM010000023.1"/>
</dbReference>
<comment type="caution">
    <text evidence="1">The sequence shown here is derived from an EMBL/GenBank/DDBJ whole genome shotgun (WGS) entry which is preliminary data.</text>
</comment>
<protein>
    <submittedName>
        <fullName evidence="1">Uncharacterized protein</fullName>
    </submittedName>
</protein>
<dbReference type="EMBL" id="JBBBDM010000023">
    <property type="protein sequence ID" value="MEI5689151.1"/>
    <property type="molecule type" value="Genomic_DNA"/>
</dbReference>
<keyword evidence="2" id="KW-1185">Reference proteome</keyword>
<name>A0ABU8H8C1_9SPHN</name>
<gene>
    <name evidence="1" type="ORF">V8201_18825</name>
</gene>
<evidence type="ECO:0000313" key="2">
    <source>
        <dbReference type="Proteomes" id="UP001367771"/>
    </source>
</evidence>
<reference evidence="1 2" key="1">
    <citation type="journal article" date="2013" name="Int. J. Syst. Evol. Microbiol.">
        <title>Sphingomonas kyungheensis sp. nov., a bacterium with ginsenoside-converting activity isolated from soil of a ginseng field.</title>
        <authorList>
            <person name="Son H.M."/>
            <person name="Yang J.E."/>
            <person name="Park Y."/>
            <person name="Han C.K."/>
            <person name="Kim S.G."/>
            <person name="Kook M."/>
            <person name="Yi T.H."/>
        </authorList>
    </citation>
    <scope>NUCLEOTIDE SEQUENCE [LARGE SCALE GENOMIC DNA]</scope>
    <source>
        <strain evidence="1 2">LMG 26582</strain>
    </source>
</reference>
<sequence length="225" mass="24700">MAAKGGRQLRPHVDVQRSSCRSRSQSFVQQNVVSLFHSISPSSCKNQKFFIIGYVPKRLIGFRAIAGAIQIVEKASMGILQIAFIVGLAGQSTSAGAQTTPAASVPIKRQLSGVTAREATDLIAKQEDAQRLLKAGKFQSFELLAGSIASYDTTKVSPREAFLQVPFRSVWNVERIHSDNKLAQPYRLAYAPSGLGKSYWDIEVVLDIDNDIDRVSMTYRPPAPF</sequence>
<evidence type="ECO:0000313" key="1">
    <source>
        <dbReference type="EMBL" id="MEI5689151.1"/>
    </source>
</evidence>